<keyword evidence="3" id="KW-1185">Reference proteome</keyword>
<comment type="caution">
    <text evidence="2">The sequence shown here is derived from an EMBL/GenBank/DDBJ whole genome shotgun (WGS) entry which is preliminary data.</text>
</comment>
<organism evidence="2 3">
    <name type="scientific">Salinarimonas soli</name>
    <dbReference type="NCBI Taxonomy" id="1638099"/>
    <lineage>
        <taxon>Bacteria</taxon>
        <taxon>Pseudomonadati</taxon>
        <taxon>Pseudomonadota</taxon>
        <taxon>Alphaproteobacteria</taxon>
        <taxon>Hyphomicrobiales</taxon>
        <taxon>Salinarimonadaceae</taxon>
        <taxon>Salinarimonas</taxon>
    </lineage>
</organism>
<dbReference type="EMBL" id="VUOA01000028">
    <property type="protein sequence ID" value="KAA2236112.1"/>
    <property type="molecule type" value="Genomic_DNA"/>
</dbReference>
<dbReference type="Proteomes" id="UP000323142">
    <property type="component" value="Unassembled WGS sequence"/>
</dbReference>
<accession>A0A5B2VCH2</accession>
<evidence type="ECO:0000313" key="2">
    <source>
        <dbReference type="EMBL" id="KAA2236112.1"/>
    </source>
</evidence>
<evidence type="ECO:0000313" key="3">
    <source>
        <dbReference type="Proteomes" id="UP000323142"/>
    </source>
</evidence>
<keyword evidence="1" id="KW-0732">Signal</keyword>
<reference evidence="2 3" key="1">
    <citation type="submission" date="2019-09" db="EMBL/GenBank/DDBJ databases">
        <title>Salinarimonas rosea gen. nov., sp. nov., a new member of the a-2 subgroup of the Proteobacteria.</title>
        <authorList>
            <person name="Liu J."/>
        </authorList>
    </citation>
    <scope>NUCLEOTIDE SEQUENCE [LARGE SCALE GENOMIC DNA]</scope>
    <source>
        <strain evidence="2 3">BN140002</strain>
    </source>
</reference>
<gene>
    <name evidence="2" type="ORF">F0L46_15455</name>
</gene>
<name>A0A5B2VCH2_9HYPH</name>
<evidence type="ECO:0000256" key="1">
    <source>
        <dbReference type="SAM" id="SignalP"/>
    </source>
</evidence>
<dbReference type="AlphaFoldDB" id="A0A5B2VCH2"/>
<dbReference type="RefSeq" id="WP_149819115.1">
    <property type="nucleotide sequence ID" value="NZ_VUOA01000028.1"/>
</dbReference>
<reference evidence="2 3" key="2">
    <citation type="submission" date="2019-09" db="EMBL/GenBank/DDBJ databases">
        <authorList>
            <person name="Jin C."/>
        </authorList>
    </citation>
    <scope>NUCLEOTIDE SEQUENCE [LARGE SCALE GENOMIC DNA]</scope>
    <source>
        <strain evidence="2 3">BN140002</strain>
    </source>
</reference>
<proteinExistence type="predicted"/>
<sequence>MRKPAIFTAAFLVATLAFWGTMLTNPPVTQAEEAGEASVAASVDPLAMMHTARPPEGTPCDVI</sequence>
<protein>
    <submittedName>
        <fullName evidence="2">Uncharacterized protein</fullName>
    </submittedName>
</protein>
<feature type="signal peptide" evidence="1">
    <location>
        <begin position="1"/>
        <end position="19"/>
    </location>
</feature>
<feature type="chain" id="PRO_5022717708" evidence="1">
    <location>
        <begin position="20"/>
        <end position="63"/>
    </location>
</feature>